<reference evidence="2 3" key="1">
    <citation type="journal article" date="2011" name="Science">
        <title>The ecoresponsive genome of Daphnia pulex.</title>
        <authorList>
            <person name="Colbourne J.K."/>
            <person name="Pfrender M.E."/>
            <person name="Gilbert D."/>
            <person name="Thomas W.K."/>
            <person name="Tucker A."/>
            <person name="Oakley T.H."/>
            <person name="Tokishita S."/>
            <person name="Aerts A."/>
            <person name="Arnold G.J."/>
            <person name="Basu M.K."/>
            <person name="Bauer D.J."/>
            <person name="Caceres C.E."/>
            <person name="Carmel L."/>
            <person name="Casola C."/>
            <person name="Choi J.H."/>
            <person name="Detter J.C."/>
            <person name="Dong Q."/>
            <person name="Dusheyko S."/>
            <person name="Eads B.D."/>
            <person name="Frohlich T."/>
            <person name="Geiler-Samerotte K.A."/>
            <person name="Gerlach D."/>
            <person name="Hatcher P."/>
            <person name="Jogdeo S."/>
            <person name="Krijgsveld J."/>
            <person name="Kriventseva E.V."/>
            <person name="Kultz D."/>
            <person name="Laforsch C."/>
            <person name="Lindquist E."/>
            <person name="Lopez J."/>
            <person name="Manak J.R."/>
            <person name="Muller J."/>
            <person name="Pangilinan J."/>
            <person name="Patwardhan R.P."/>
            <person name="Pitluck S."/>
            <person name="Pritham E.J."/>
            <person name="Rechtsteiner A."/>
            <person name="Rho M."/>
            <person name="Rogozin I.B."/>
            <person name="Sakarya O."/>
            <person name="Salamov A."/>
            <person name="Schaack S."/>
            <person name="Shapiro H."/>
            <person name="Shiga Y."/>
            <person name="Skalitzky C."/>
            <person name="Smith Z."/>
            <person name="Souvorov A."/>
            <person name="Sung W."/>
            <person name="Tang Z."/>
            <person name="Tsuchiya D."/>
            <person name="Tu H."/>
            <person name="Vos H."/>
            <person name="Wang M."/>
            <person name="Wolf Y.I."/>
            <person name="Yamagata H."/>
            <person name="Yamada T."/>
            <person name="Ye Y."/>
            <person name="Shaw J.R."/>
            <person name="Andrews J."/>
            <person name="Crease T.J."/>
            <person name="Tang H."/>
            <person name="Lucas S.M."/>
            <person name="Robertson H.M."/>
            <person name="Bork P."/>
            <person name="Koonin E.V."/>
            <person name="Zdobnov E.M."/>
            <person name="Grigoriev I.V."/>
            <person name="Lynch M."/>
            <person name="Boore J.L."/>
        </authorList>
    </citation>
    <scope>NUCLEOTIDE SEQUENCE [LARGE SCALE GENOMIC DNA]</scope>
</reference>
<organism evidence="2 3">
    <name type="scientific">Daphnia pulex</name>
    <name type="common">Water flea</name>
    <dbReference type="NCBI Taxonomy" id="6669"/>
    <lineage>
        <taxon>Eukaryota</taxon>
        <taxon>Metazoa</taxon>
        <taxon>Ecdysozoa</taxon>
        <taxon>Arthropoda</taxon>
        <taxon>Crustacea</taxon>
        <taxon>Branchiopoda</taxon>
        <taxon>Diplostraca</taxon>
        <taxon>Cladocera</taxon>
        <taxon>Anomopoda</taxon>
        <taxon>Daphniidae</taxon>
        <taxon>Daphnia</taxon>
    </lineage>
</organism>
<dbReference type="STRING" id="6669.E9HQX8"/>
<dbReference type="KEGG" id="dpx:DAPPUDRAFT_116906"/>
<dbReference type="HOGENOM" id="CLU_000680_39_4_1"/>
<dbReference type="InterPro" id="IPR005135">
    <property type="entry name" value="Endo/exonuclease/phosphatase"/>
</dbReference>
<evidence type="ECO:0000313" key="2">
    <source>
        <dbReference type="EMBL" id="EFX65863.1"/>
    </source>
</evidence>
<dbReference type="AlphaFoldDB" id="E9HQX8"/>
<dbReference type="InParanoid" id="E9HQX8"/>
<dbReference type="EMBL" id="GL732727">
    <property type="protein sequence ID" value="EFX65863.1"/>
    <property type="molecule type" value="Genomic_DNA"/>
</dbReference>
<dbReference type="OrthoDB" id="6381896at2759"/>
<dbReference type="PANTHER" id="PTHR46670:SF3">
    <property type="entry name" value="ENDONUCLEASE_EXONUCLEASE_PHOSPHATASE DOMAIN-CONTAINING PROTEIN"/>
    <property type="match status" value="1"/>
</dbReference>
<dbReference type="PhylomeDB" id="E9HQX8"/>
<sequence length="394" mass="44567">MCPPINRDLLLALKSVDLLVHEQEEATGGGGGGRAAVVRFEARCALYSVNPYQFSRPTTSKEKKIPPRVSVPRLVLLNARSVCKRKHDIADLIISSGLDFLAITETWLNVTHGDHILKSACPPGYMSLHVPRLVAKKKRGGDQFIYQNYRLYVIYRPPERPGFPTFSTFLSEFRTLLEFAVDNNEEPVIVGDFNIHVDDSNCNKARSFNQLVDELGWNQLVLGRTHSAAHTLDLILTRSGSKFVSDVQVAGLVSDHHLVICSVGLRRPVTERKSFSFRTYNSIDLDSLRADLSQLPLITAPAFVHQDQVATLDSLVDLFQEIRGVVESHAPLKTSVAVLRDPAPWINSDILVFRHKLRRAERIWRGGEYLQGHFESYKCLRSEYRRILFKDGYF</sequence>
<name>E9HQX8_DAPPU</name>
<gene>
    <name evidence="2" type="ORF">DAPPUDRAFT_116906</name>
</gene>
<protein>
    <recommendedName>
        <fullName evidence="1">Endonuclease/exonuclease/phosphatase domain-containing protein</fullName>
    </recommendedName>
</protein>
<dbReference type="eggNOG" id="ENOG502SUNW">
    <property type="taxonomic scope" value="Eukaryota"/>
</dbReference>
<feature type="domain" description="Endonuclease/exonuclease/phosphatase" evidence="1">
    <location>
        <begin position="80"/>
        <end position="256"/>
    </location>
</feature>
<evidence type="ECO:0000259" key="1">
    <source>
        <dbReference type="Pfam" id="PF03372"/>
    </source>
</evidence>
<dbReference type="Gene3D" id="3.60.10.10">
    <property type="entry name" value="Endonuclease/exonuclease/phosphatase"/>
    <property type="match status" value="1"/>
</dbReference>
<dbReference type="Proteomes" id="UP000000305">
    <property type="component" value="Unassembled WGS sequence"/>
</dbReference>
<dbReference type="InterPro" id="IPR036691">
    <property type="entry name" value="Endo/exonu/phosph_ase_sf"/>
</dbReference>
<accession>E9HQX8</accession>
<evidence type="ECO:0000313" key="3">
    <source>
        <dbReference type="Proteomes" id="UP000000305"/>
    </source>
</evidence>
<dbReference type="GO" id="GO:0003824">
    <property type="term" value="F:catalytic activity"/>
    <property type="evidence" value="ECO:0007669"/>
    <property type="project" value="InterPro"/>
</dbReference>
<dbReference type="PANTHER" id="PTHR46670">
    <property type="entry name" value="ENDO/EXONUCLEASE/PHOSPHATASE DOMAIN-CONTAINING PROTEIN"/>
    <property type="match status" value="1"/>
</dbReference>
<proteinExistence type="predicted"/>
<dbReference type="Pfam" id="PF03372">
    <property type="entry name" value="Exo_endo_phos"/>
    <property type="match status" value="1"/>
</dbReference>
<keyword evidence="3" id="KW-1185">Reference proteome</keyword>
<dbReference type="SUPFAM" id="SSF56219">
    <property type="entry name" value="DNase I-like"/>
    <property type="match status" value="1"/>
</dbReference>